<keyword evidence="5 6" id="KW-0539">Nucleus</keyword>
<evidence type="ECO:0000313" key="9">
    <source>
        <dbReference type="EMBL" id="CAJ0966415.1"/>
    </source>
</evidence>
<organism evidence="9 10">
    <name type="scientific">Ranitomeya imitator</name>
    <name type="common">mimic poison frog</name>
    <dbReference type="NCBI Taxonomy" id="111125"/>
    <lineage>
        <taxon>Eukaryota</taxon>
        <taxon>Metazoa</taxon>
        <taxon>Chordata</taxon>
        <taxon>Craniata</taxon>
        <taxon>Vertebrata</taxon>
        <taxon>Euteleostomi</taxon>
        <taxon>Amphibia</taxon>
        <taxon>Batrachia</taxon>
        <taxon>Anura</taxon>
        <taxon>Neobatrachia</taxon>
        <taxon>Hyloidea</taxon>
        <taxon>Dendrobatidae</taxon>
        <taxon>Dendrobatinae</taxon>
        <taxon>Ranitomeya</taxon>
    </lineage>
</organism>
<dbReference type="InterPro" id="IPR030456">
    <property type="entry name" value="TF_fork_head_CS_2"/>
</dbReference>
<dbReference type="PANTHER" id="PTHR11829">
    <property type="entry name" value="FORKHEAD BOX PROTEIN"/>
    <property type="match status" value="1"/>
</dbReference>
<keyword evidence="10" id="KW-1185">Reference proteome</keyword>
<evidence type="ECO:0000256" key="2">
    <source>
        <dbReference type="ARBA" id="ARBA00023015"/>
    </source>
</evidence>
<evidence type="ECO:0000256" key="6">
    <source>
        <dbReference type="PROSITE-ProRule" id="PRU00089"/>
    </source>
</evidence>
<proteinExistence type="predicted"/>
<dbReference type="SUPFAM" id="SSF46785">
    <property type="entry name" value="Winged helix' DNA-binding domain"/>
    <property type="match status" value="1"/>
</dbReference>
<dbReference type="SMART" id="SM00339">
    <property type="entry name" value="FH"/>
    <property type="match status" value="1"/>
</dbReference>
<dbReference type="InterPro" id="IPR050211">
    <property type="entry name" value="FOX_domain-containing"/>
</dbReference>
<keyword evidence="3 6" id="KW-0238">DNA-binding</keyword>
<gene>
    <name evidence="9" type="ORF">RIMI_LOCUS21290156</name>
</gene>
<dbReference type="InterPro" id="IPR036388">
    <property type="entry name" value="WH-like_DNA-bd_sf"/>
</dbReference>
<dbReference type="EMBL" id="CAUEEQ010074471">
    <property type="protein sequence ID" value="CAJ0966415.1"/>
    <property type="molecule type" value="Genomic_DNA"/>
</dbReference>
<feature type="DNA-binding region" description="Fork-head" evidence="6">
    <location>
        <begin position="122"/>
        <end position="216"/>
    </location>
</feature>
<comment type="subcellular location">
    <subcellularLocation>
        <location evidence="1 6">Nucleus</location>
    </subcellularLocation>
</comment>
<dbReference type="Gene3D" id="1.10.10.10">
    <property type="entry name" value="Winged helix-like DNA-binding domain superfamily/Winged helix DNA-binding domain"/>
    <property type="match status" value="1"/>
</dbReference>
<evidence type="ECO:0000256" key="1">
    <source>
        <dbReference type="ARBA" id="ARBA00004123"/>
    </source>
</evidence>
<feature type="domain" description="Fork-head" evidence="8">
    <location>
        <begin position="122"/>
        <end position="216"/>
    </location>
</feature>
<evidence type="ECO:0000256" key="7">
    <source>
        <dbReference type="SAM" id="MobiDB-lite"/>
    </source>
</evidence>
<comment type="caution">
    <text evidence="9">The sequence shown here is derived from an EMBL/GenBank/DDBJ whole genome shotgun (WGS) entry which is preliminary data.</text>
</comment>
<dbReference type="InterPro" id="IPR018122">
    <property type="entry name" value="TF_fork_head_CS_1"/>
</dbReference>
<protein>
    <recommendedName>
        <fullName evidence="8">Fork-head domain-containing protein</fullName>
    </recommendedName>
</protein>
<dbReference type="PANTHER" id="PTHR11829:SF384">
    <property type="entry name" value="FORK-HEAD DOMAIN-CONTAINING PROTEIN"/>
    <property type="match status" value="1"/>
</dbReference>
<evidence type="ECO:0000313" key="10">
    <source>
        <dbReference type="Proteomes" id="UP001176940"/>
    </source>
</evidence>
<name>A0ABN9MIB1_9NEOB</name>
<dbReference type="PROSITE" id="PS50039">
    <property type="entry name" value="FORK_HEAD_3"/>
    <property type="match status" value="1"/>
</dbReference>
<accession>A0ABN9MIB1</accession>
<dbReference type="PROSITE" id="PS00658">
    <property type="entry name" value="FORK_HEAD_2"/>
    <property type="match status" value="1"/>
</dbReference>
<dbReference type="PROSITE" id="PS00657">
    <property type="entry name" value="FORK_HEAD_1"/>
    <property type="match status" value="1"/>
</dbReference>
<evidence type="ECO:0000256" key="4">
    <source>
        <dbReference type="ARBA" id="ARBA00023163"/>
    </source>
</evidence>
<keyword evidence="2" id="KW-0805">Transcription regulation</keyword>
<evidence type="ECO:0000259" key="8">
    <source>
        <dbReference type="PROSITE" id="PS50039"/>
    </source>
</evidence>
<dbReference type="InterPro" id="IPR036390">
    <property type="entry name" value="WH_DNA-bd_sf"/>
</dbReference>
<evidence type="ECO:0000256" key="5">
    <source>
        <dbReference type="ARBA" id="ARBA00023242"/>
    </source>
</evidence>
<evidence type="ECO:0000256" key="3">
    <source>
        <dbReference type="ARBA" id="ARBA00023125"/>
    </source>
</evidence>
<reference evidence="9" key="1">
    <citation type="submission" date="2023-07" db="EMBL/GenBank/DDBJ databases">
        <authorList>
            <person name="Stuckert A."/>
        </authorList>
    </citation>
    <scope>NUCLEOTIDE SEQUENCE</scope>
</reference>
<sequence length="251" mass="28423">MNAFGQHTSSSQPGHSYTQDLTDMEVFSRDYFNLHQQNLLQPQRPSSMYGVTNHPKPNSDPYWCFGGLAINPSYLNGNGSRYLPSGYANSNAQVLTPSTEYGMAETHLLTYLHHDDLIQAVRPPYSYSALIAMALQNAPEKKLTLSQIYNYVVDKFPFYKKSKAGWQNSIRHNLSLNDCFKKVARDDSDPGKGNYWTLDPSCDKMFDNGNFKRKRKKCDNGSNPSKKLSDKKESDLSWVFCKSSGNSSQKN</sequence>
<dbReference type="PRINTS" id="PR00053">
    <property type="entry name" value="FORKHEAD"/>
</dbReference>
<dbReference type="Pfam" id="PF00250">
    <property type="entry name" value="Forkhead"/>
    <property type="match status" value="1"/>
</dbReference>
<feature type="region of interest" description="Disordered" evidence="7">
    <location>
        <begin position="213"/>
        <end position="234"/>
    </location>
</feature>
<dbReference type="InterPro" id="IPR001766">
    <property type="entry name" value="Fork_head_dom"/>
</dbReference>
<dbReference type="Proteomes" id="UP001176940">
    <property type="component" value="Unassembled WGS sequence"/>
</dbReference>
<keyword evidence="4" id="KW-0804">Transcription</keyword>